<evidence type="ECO:0000313" key="3">
    <source>
        <dbReference type="Proteomes" id="UP001431963"/>
    </source>
</evidence>
<feature type="signal peptide" evidence="1">
    <location>
        <begin position="1"/>
        <end position="17"/>
    </location>
</feature>
<keyword evidence="1" id="KW-0732">Signal</keyword>
<evidence type="ECO:0008006" key="4">
    <source>
        <dbReference type="Google" id="ProtNLM"/>
    </source>
</evidence>
<evidence type="ECO:0000256" key="1">
    <source>
        <dbReference type="SAM" id="SignalP"/>
    </source>
</evidence>
<comment type="caution">
    <text evidence="2">The sequence shown here is derived from an EMBL/GenBank/DDBJ whole genome shotgun (WGS) entry which is preliminary data.</text>
</comment>
<gene>
    <name evidence="2" type="ORF">V6590_05235</name>
</gene>
<keyword evidence="3" id="KW-1185">Reference proteome</keyword>
<dbReference type="EMBL" id="JBALHR010000002">
    <property type="protein sequence ID" value="MEH7827544.1"/>
    <property type="molecule type" value="Genomic_DNA"/>
</dbReference>
<sequence length="218" mass="21659">MRRLLLPLMLVSPLALAACAPSVPDSNPVGFDSYDAQREAALNSGAPILAPGAKPIAGGAVSAQPLGAGSPAAGGFSTDRLGAAIDRAAGSPAPAMATAPVAPVAPGQPLGSAPAVAIPAPAAVTPVAPLPQRSGSGGPNLVEFALATTHAVGTPMYERSSLQIRDPAKACGQYPSPEQAQLAFLEAGGPEKDRKGLDPDGDGFACAWDPSVFRNAVR</sequence>
<reference evidence="2" key="1">
    <citation type="submission" date="2024-02" db="EMBL/GenBank/DDBJ databases">
        <title>Genome sequences of strain Gemmobacter sp. JM10B15.</title>
        <authorList>
            <person name="Zhang M."/>
        </authorList>
    </citation>
    <scope>NUCLEOTIDE SEQUENCE</scope>
    <source>
        <strain evidence="2">JM10B15</strain>
    </source>
</reference>
<name>A0ABU8BTX6_9RHOB</name>
<proteinExistence type="predicted"/>
<dbReference type="RefSeq" id="WP_335420582.1">
    <property type="nucleotide sequence ID" value="NZ_JBALHR010000002.1"/>
</dbReference>
<protein>
    <recommendedName>
        <fullName evidence="4">Excalibur calcium-binding domain-containing protein</fullName>
    </recommendedName>
</protein>
<evidence type="ECO:0000313" key="2">
    <source>
        <dbReference type="EMBL" id="MEH7827544.1"/>
    </source>
</evidence>
<organism evidence="2 3">
    <name type="scientific">Gemmobacter denitrificans</name>
    <dbReference type="NCBI Taxonomy" id="3123040"/>
    <lineage>
        <taxon>Bacteria</taxon>
        <taxon>Pseudomonadati</taxon>
        <taxon>Pseudomonadota</taxon>
        <taxon>Alphaproteobacteria</taxon>
        <taxon>Rhodobacterales</taxon>
        <taxon>Paracoccaceae</taxon>
        <taxon>Gemmobacter</taxon>
    </lineage>
</organism>
<feature type="chain" id="PRO_5045373349" description="Excalibur calcium-binding domain-containing protein" evidence="1">
    <location>
        <begin position="18"/>
        <end position="218"/>
    </location>
</feature>
<dbReference type="PROSITE" id="PS51257">
    <property type="entry name" value="PROKAR_LIPOPROTEIN"/>
    <property type="match status" value="1"/>
</dbReference>
<accession>A0ABU8BTX6</accession>
<dbReference type="Proteomes" id="UP001431963">
    <property type="component" value="Unassembled WGS sequence"/>
</dbReference>